<organism evidence="5 6">
    <name type="scientific">Achromobacter piechaudii ATCC 43553</name>
    <dbReference type="NCBI Taxonomy" id="742159"/>
    <lineage>
        <taxon>Bacteria</taxon>
        <taxon>Pseudomonadati</taxon>
        <taxon>Pseudomonadota</taxon>
        <taxon>Betaproteobacteria</taxon>
        <taxon>Burkholderiales</taxon>
        <taxon>Alcaligenaceae</taxon>
        <taxon>Achromobacter</taxon>
    </lineage>
</organism>
<protein>
    <submittedName>
        <fullName evidence="5">Transcriptional regulator, AraC family</fullName>
    </submittedName>
</protein>
<dbReference type="eggNOG" id="COG2207">
    <property type="taxonomic scope" value="Bacteria"/>
</dbReference>
<dbReference type="AlphaFoldDB" id="D4XAH6"/>
<dbReference type="InterPro" id="IPR018060">
    <property type="entry name" value="HTH_AraC"/>
</dbReference>
<dbReference type="PROSITE" id="PS01124">
    <property type="entry name" value="HTH_ARAC_FAMILY_2"/>
    <property type="match status" value="1"/>
</dbReference>
<gene>
    <name evidence="5" type="ORF">HMPREF0004_2473</name>
</gene>
<dbReference type="HOGENOM" id="CLU_049704_4_1_4"/>
<dbReference type="InterPro" id="IPR050204">
    <property type="entry name" value="AraC_XylS_family_regulators"/>
</dbReference>
<evidence type="ECO:0000313" key="5">
    <source>
        <dbReference type="EMBL" id="EFF76149.1"/>
    </source>
</evidence>
<dbReference type="Pfam" id="PF12833">
    <property type="entry name" value="HTH_18"/>
    <property type="match status" value="1"/>
</dbReference>
<evidence type="ECO:0000256" key="3">
    <source>
        <dbReference type="ARBA" id="ARBA00023163"/>
    </source>
</evidence>
<dbReference type="Pfam" id="PF14525">
    <property type="entry name" value="AraC_binding_2"/>
    <property type="match status" value="1"/>
</dbReference>
<dbReference type="PATRIC" id="fig|742159.3.peg.3424"/>
<keyword evidence="3" id="KW-0804">Transcription</keyword>
<dbReference type="InterPro" id="IPR009057">
    <property type="entry name" value="Homeodomain-like_sf"/>
</dbReference>
<accession>D4XAH6</accession>
<dbReference type="PANTHER" id="PTHR46796">
    <property type="entry name" value="HTH-TYPE TRANSCRIPTIONAL ACTIVATOR RHAS-RELATED"/>
    <property type="match status" value="1"/>
</dbReference>
<dbReference type="PANTHER" id="PTHR46796:SF6">
    <property type="entry name" value="ARAC SUBFAMILY"/>
    <property type="match status" value="1"/>
</dbReference>
<name>D4XAH6_9BURK</name>
<evidence type="ECO:0000313" key="6">
    <source>
        <dbReference type="Proteomes" id="UP000004510"/>
    </source>
</evidence>
<dbReference type="Proteomes" id="UP000004510">
    <property type="component" value="Unassembled WGS sequence"/>
</dbReference>
<dbReference type="PRINTS" id="PR00032">
    <property type="entry name" value="HTHARAC"/>
</dbReference>
<sequence length="329" mass="36473">MNGTLFQDAGVAMSSSVLRSSPRQFLDCASWQESISNTFVPLEVSAVSPARFRNSVAVDSLGWMHVSELRSSAQRVRRSKLLAGRSEEAGYKVTLQLAGRSEIRQSSRSALLMPGEWSIYDTTRPYEVDVDDGAHFLVMQVPGKHAESWQPHMHNAVARSFSARQGCGRMAMDLLRVALGEHAHLSESAARDAANAVLQMMGLDISERAGGLAEQDQMGLKHAQLRRVQQHILENLHDPALSPASAAATFRMSRRYLYNLFALASTTPADFILGARLERCREVLGDAAQSARQIGDIAYRFGFSDAARFSHAFRKRYGASPSEYRREKR</sequence>
<feature type="domain" description="HTH araC/xylS-type" evidence="4">
    <location>
        <begin position="226"/>
        <end position="327"/>
    </location>
</feature>
<dbReference type="Gene3D" id="1.10.10.60">
    <property type="entry name" value="Homeodomain-like"/>
    <property type="match status" value="1"/>
</dbReference>
<evidence type="ECO:0000256" key="1">
    <source>
        <dbReference type="ARBA" id="ARBA00023015"/>
    </source>
</evidence>
<reference evidence="6" key="1">
    <citation type="submission" date="2010-03" db="EMBL/GenBank/DDBJ databases">
        <title>Complete sequence of Mobiluncus curtisii ATCC 43063.</title>
        <authorList>
            <person name="Muzny D."/>
            <person name="Qin X."/>
            <person name="Deng J."/>
            <person name="Jiang H."/>
            <person name="Liu Y."/>
            <person name="Qu J."/>
            <person name="Song X.-Z."/>
            <person name="Zhang L."/>
            <person name="Thornton R."/>
            <person name="Coyle M."/>
            <person name="Francisco L."/>
            <person name="Jackson L."/>
            <person name="Javaid M."/>
            <person name="Korchina V."/>
            <person name="Kovar C."/>
            <person name="Mata R."/>
            <person name="Mathew T."/>
            <person name="Ngo R."/>
            <person name="Nguyen L."/>
            <person name="Nguyen N."/>
            <person name="Okwuonu G."/>
            <person name="Ongeri F."/>
            <person name="Pham C."/>
            <person name="Simmons D."/>
            <person name="Wilczek-Boney K."/>
            <person name="Hale W."/>
            <person name="Jakkamsetti A."/>
            <person name="Pham P."/>
            <person name="Ruth R."/>
            <person name="San Lucas F."/>
            <person name="Warren J."/>
            <person name="Zhang J."/>
            <person name="Zhao Z."/>
            <person name="Zhou C."/>
            <person name="Zhu D."/>
            <person name="Lee S."/>
            <person name="Bess C."/>
            <person name="Blankenburg K."/>
            <person name="Forbes L."/>
            <person name="Fu Q."/>
            <person name="Gubbala S."/>
            <person name="Hirani K."/>
            <person name="Jayaseelan J.C."/>
            <person name="Lara F."/>
            <person name="Munidasa M."/>
            <person name="Palculict T."/>
            <person name="Patil S."/>
            <person name="Pu L.-L."/>
            <person name="Saada N."/>
            <person name="Tang L."/>
            <person name="Weissenberger G."/>
            <person name="Zhu Y."/>
            <person name="Hemphill L."/>
            <person name="Shang Y."/>
            <person name="Youmans B."/>
            <person name="Ayvaz T."/>
            <person name="Ross M."/>
            <person name="Santibanez J."/>
            <person name="Aqrawi P."/>
            <person name="Gross S."/>
            <person name="Joshi V."/>
            <person name="Fowler G."/>
            <person name="Nazareth L."/>
            <person name="Reid J."/>
            <person name="Worley K."/>
            <person name="Petrosino J."/>
            <person name="Highlander S."/>
            <person name="Gibbs R."/>
            <person name="Gibbs R."/>
        </authorList>
    </citation>
    <scope>NUCLEOTIDE SEQUENCE [LARGE SCALE GENOMIC DNA]</scope>
    <source>
        <strain evidence="6">ATCC 43553</strain>
    </source>
</reference>
<dbReference type="InterPro" id="IPR035418">
    <property type="entry name" value="AraC-bd_2"/>
</dbReference>
<dbReference type="EMBL" id="ADMS01000054">
    <property type="protein sequence ID" value="EFF76149.1"/>
    <property type="molecule type" value="Genomic_DNA"/>
</dbReference>
<proteinExistence type="predicted"/>
<evidence type="ECO:0000259" key="4">
    <source>
        <dbReference type="PROSITE" id="PS01124"/>
    </source>
</evidence>
<dbReference type="SMART" id="SM00342">
    <property type="entry name" value="HTH_ARAC"/>
    <property type="match status" value="1"/>
</dbReference>
<evidence type="ECO:0000256" key="2">
    <source>
        <dbReference type="ARBA" id="ARBA00023125"/>
    </source>
</evidence>
<keyword evidence="2" id="KW-0238">DNA-binding</keyword>
<dbReference type="GO" id="GO:0043565">
    <property type="term" value="F:sequence-specific DNA binding"/>
    <property type="evidence" value="ECO:0007669"/>
    <property type="project" value="InterPro"/>
</dbReference>
<comment type="caution">
    <text evidence="5">The sequence shown here is derived from an EMBL/GenBank/DDBJ whole genome shotgun (WGS) entry which is preliminary data.</text>
</comment>
<dbReference type="SUPFAM" id="SSF46689">
    <property type="entry name" value="Homeodomain-like"/>
    <property type="match status" value="1"/>
</dbReference>
<dbReference type="GO" id="GO:0003700">
    <property type="term" value="F:DNA-binding transcription factor activity"/>
    <property type="evidence" value="ECO:0007669"/>
    <property type="project" value="InterPro"/>
</dbReference>
<dbReference type="InterPro" id="IPR020449">
    <property type="entry name" value="Tscrpt_reg_AraC-type_HTH"/>
</dbReference>
<keyword evidence="1" id="KW-0805">Transcription regulation</keyword>